<dbReference type="SMART" id="SM00050">
    <property type="entry name" value="DISIN"/>
    <property type="match status" value="1"/>
</dbReference>
<evidence type="ECO:0000256" key="1">
    <source>
        <dbReference type="ARBA" id="ARBA00004167"/>
    </source>
</evidence>
<evidence type="ECO:0000256" key="10">
    <source>
        <dbReference type="SAM" id="Phobius"/>
    </source>
</evidence>
<keyword evidence="7" id="KW-0245">EGF-like domain</keyword>
<feature type="domain" description="Peptidase M12B" evidence="13">
    <location>
        <begin position="139"/>
        <end position="336"/>
    </location>
</feature>
<dbReference type="InterPro" id="IPR001590">
    <property type="entry name" value="Peptidase_M12B"/>
</dbReference>
<sequence>MHDEGLECPIRIIDSKSGHSLDALKLLQLRQSSALGSLKVCHYEGVNEAGEHSALSVCSLHQISGILTINGRKFVLDVKVNGSFVLLPQQSNRCGECECDIDWNEKIERAKRDRSSSAKGVGGTRTAEYYSEFLDGRWRYVELALIADYSVYVKYEKNTTEVQERLSTLANFVNSLYQPLNIRVVLVWADVWTETNPIEVISNSDKTLSNFLEYRKKLIKPHPHDNAHLLTNVHFDNNIVGKAYKGTMCSFDYSGGVDNDHSDKAAFVAATIAHEMGHNFGMEHDSSYTDCKCPSRGCIMAPSTGITPPTFWSDCSLRYLQHSLKRGADYCLQNAPEGAFGGARCGNGLLEAGEECDCGTVSLCTSKCCNAETCKLVDGAQCASGECCDSQTCQVKKATIICRHATNSCDLPEYCDGQMEHCPADFFVQDGLKCPDDPTDFCYDGKCGNRDQQCRFIWGSTGSNAAKECYQLNIHGSSSGNCGYDQITNQFATCDKRDVECGRLHCNHENEKLAFGDPTSVYSAYTALRLSSGEEVACRVIWTKLVGGKRQPDPGMVPDGASCGASSDRMCVQSKCENRSDKVKLAPKCDPEGCNDAGICNNMGNCHCEPGYGGISCAIPGPGGSVNSGPASEGSVIHVGYVVFWLLLLSAIVFILASIFVKRKKNIWLHKQIWHHLKEVLKLHRLLVPVRKAPAPPGPPIRTAELNAVWGDNPSDVLRRSTNSKTNNARLHSQPSPPPFSPPVIPSASFSHSTNNNNNNFLARNTSQRPKNAPPKIPVRPDTDVLNALYAEHNDELHYAVPPAYDYRPKVDHNNSDSNKWNNPSKKPQVNQVESTTNRPVKAPPPPPPAHRKPPPGYDQVSNCVEEGEVVESERKKRAAKPRPPTKPVIVGNSNGKSSMVKNIAAKFDSKSAKLSTNFL</sequence>
<feature type="disulfide bond" evidence="6">
    <location>
        <begin position="402"/>
        <end position="422"/>
    </location>
</feature>
<evidence type="ECO:0000313" key="15">
    <source>
        <dbReference type="Proteomes" id="UP000267096"/>
    </source>
</evidence>
<comment type="subcellular location">
    <subcellularLocation>
        <location evidence="1">Membrane</location>
        <topology evidence="1">Single-pass membrane protein</topology>
    </subcellularLocation>
</comment>
<dbReference type="PROSITE" id="PS00022">
    <property type="entry name" value="EGF_1"/>
    <property type="match status" value="1"/>
</dbReference>
<keyword evidence="3 10" id="KW-1133">Transmembrane helix</keyword>
<protein>
    <submittedName>
        <fullName evidence="16">Disintegrin and metalloproteinase domain-containing protein 19</fullName>
    </submittedName>
</protein>
<keyword evidence="8" id="KW-0479">Metal-binding</keyword>
<comment type="caution">
    <text evidence="7">Lacks conserved residue(s) required for the propagation of feature annotation.</text>
</comment>
<dbReference type="GO" id="GO:0006509">
    <property type="term" value="P:membrane protein ectodomain proteolysis"/>
    <property type="evidence" value="ECO:0007669"/>
    <property type="project" value="TreeGrafter"/>
</dbReference>
<dbReference type="FunFam" id="3.40.390.10:FF:000002">
    <property type="entry name" value="Disintegrin and metalloproteinase domain-containing protein 22"/>
    <property type="match status" value="1"/>
</dbReference>
<proteinExistence type="predicted"/>
<feature type="domain" description="Disintegrin" evidence="12">
    <location>
        <begin position="342"/>
        <end position="430"/>
    </location>
</feature>
<feature type="binding site" evidence="8">
    <location>
        <position position="284"/>
    </location>
    <ligand>
        <name>Zn(2+)</name>
        <dbReference type="ChEBI" id="CHEBI:29105"/>
        <note>catalytic</note>
    </ligand>
</feature>
<reference evidence="14 15" key="2">
    <citation type="submission" date="2018-11" db="EMBL/GenBank/DDBJ databases">
        <authorList>
            <consortium name="Pathogen Informatics"/>
        </authorList>
    </citation>
    <scope>NUCLEOTIDE SEQUENCE [LARGE SCALE GENOMIC DNA]</scope>
</reference>
<dbReference type="GO" id="GO:0004222">
    <property type="term" value="F:metalloendopeptidase activity"/>
    <property type="evidence" value="ECO:0007669"/>
    <property type="project" value="InterPro"/>
</dbReference>
<gene>
    <name evidence="14" type="ORF">ASIM_LOCUS21</name>
</gene>
<dbReference type="Pfam" id="PF00200">
    <property type="entry name" value="Disintegrin"/>
    <property type="match status" value="1"/>
</dbReference>
<feature type="disulfide bond" evidence="8">
    <location>
        <begin position="291"/>
        <end position="315"/>
    </location>
</feature>
<feature type="disulfide bond" evidence="7">
    <location>
        <begin position="608"/>
        <end position="617"/>
    </location>
</feature>
<dbReference type="InterPro" id="IPR024079">
    <property type="entry name" value="MetalloPept_cat_dom_sf"/>
</dbReference>
<keyword evidence="2 10" id="KW-0812">Transmembrane</keyword>
<feature type="compositionally biased region" description="Polar residues" evidence="9">
    <location>
        <begin position="761"/>
        <end position="770"/>
    </location>
</feature>
<dbReference type="SMART" id="SM00608">
    <property type="entry name" value="ACR"/>
    <property type="match status" value="1"/>
</dbReference>
<evidence type="ECO:0000256" key="6">
    <source>
        <dbReference type="PROSITE-ProRule" id="PRU00068"/>
    </source>
</evidence>
<feature type="compositionally biased region" description="Pro residues" evidence="9">
    <location>
        <begin position="735"/>
        <end position="745"/>
    </location>
</feature>
<dbReference type="Pfam" id="PF01421">
    <property type="entry name" value="Reprolysin"/>
    <property type="match status" value="1"/>
</dbReference>
<evidence type="ECO:0000256" key="7">
    <source>
        <dbReference type="PROSITE-ProRule" id="PRU00076"/>
    </source>
</evidence>
<evidence type="ECO:0000256" key="8">
    <source>
        <dbReference type="PROSITE-ProRule" id="PRU00276"/>
    </source>
</evidence>
<dbReference type="AlphaFoldDB" id="A0A0M3IXZ6"/>
<dbReference type="OrthoDB" id="5951731at2759"/>
<evidence type="ECO:0000256" key="5">
    <source>
        <dbReference type="ARBA" id="ARBA00023157"/>
    </source>
</evidence>
<dbReference type="Gene3D" id="3.40.390.10">
    <property type="entry name" value="Collagenase (Catalytic Domain)"/>
    <property type="match status" value="1"/>
</dbReference>
<feature type="compositionally biased region" description="Low complexity" evidence="9">
    <location>
        <begin position="746"/>
        <end position="760"/>
    </location>
</feature>
<dbReference type="PANTHER" id="PTHR11905">
    <property type="entry name" value="ADAM A DISINTEGRIN AND METALLOPROTEASE DOMAIN"/>
    <property type="match status" value="1"/>
</dbReference>
<reference evidence="16" key="1">
    <citation type="submission" date="2017-02" db="UniProtKB">
        <authorList>
            <consortium name="WormBaseParasite"/>
        </authorList>
    </citation>
    <scope>IDENTIFICATION</scope>
</reference>
<evidence type="ECO:0000259" key="11">
    <source>
        <dbReference type="PROSITE" id="PS50026"/>
    </source>
</evidence>
<dbReference type="CDD" id="cd04269">
    <property type="entry name" value="ZnMc_adamalysin_II_like"/>
    <property type="match status" value="1"/>
</dbReference>
<evidence type="ECO:0000313" key="14">
    <source>
        <dbReference type="EMBL" id="VDK17287.1"/>
    </source>
</evidence>
<dbReference type="PANTHER" id="PTHR11905:SF159">
    <property type="entry name" value="ADAM METALLOPROTEASE"/>
    <property type="match status" value="1"/>
</dbReference>
<feature type="active site" evidence="8">
    <location>
        <position position="275"/>
    </location>
</feature>
<feature type="region of interest" description="Disordered" evidence="9">
    <location>
        <begin position="726"/>
        <end position="781"/>
    </location>
</feature>
<dbReference type="PROSITE" id="PS50214">
    <property type="entry name" value="DISINTEGRIN_2"/>
    <property type="match status" value="1"/>
</dbReference>
<evidence type="ECO:0000256" key="3">
    <source>
        <dbReference type="ARBA" id="ARBA00022989"/>
    </source>
</evidence>
<evidence type="ECO:0000256" key="9">
    <source>
        <dbReference type="SAM" id="MobiDB-lite"/>
    </source>
</evidence>
<feature type="compositionally biased region" description="Polar residues" evidence="9">
    <location>
        <begin position="816"/>
        <end position="838"/>
    </location>
</feature>
<organism evidence="16">
    <name type="scientific">Anisakis simplex</name>
    <name type="common">Herring worm</name>
    <dbReference type="NCBI Taxonomy" id="6269"/>
    <lineage>
        <taxon>Eukaryota</taxon>
        <taxon>Metazoa</taxon>
        <taxon>Ecdysozoa</taxon>
        <taxon>Nematoda</taxon>
        <taxon>Chromadorea</taxon>
        <taxon>Rhabditida</taxon>
        <taxon>Spirurina</taxon>
        <taxon>Ascaridomorpha</taxon>
        <taxon>Ascaridoidea</taxon>
        <taxon>Anisakidae</taxon>
        <taxon>Anisakis</taxon>
        <taxon>Anisakis simplex complex</taxon>
    </lineage>
</organism>
<dbReference type="PROSITE" id="PS50215">
    <property type="entry name" value="ADAM_MEPRO"/>
    <property type="match status" value="1"/>
</dbReference>
<feature type="disulfide bond" evidence="8">
    <location>
        <begin position="293"/>
        <end position="298"/>
    </location>
</feature>
<dbReference type="SUPFAM" id="SSF57552">
    <property type="entry name" value="Blood coagulation inhibitor (disintegrin)"/>
    <property type="match status" value="1"/>
</dbReference>
<dbReference type="WBParaSite" id="ASIM_0000007301-mRNA-1">
    <property type="protein sequence ID" value="ASIM_0000007301-mRNA-1"/>
    <property type="gene ID" value="ASIM_0000007301"/>
</dbReference>
<keyword evidence="5 7" id="KW-1015">Disulfide bond</keyword>
<evidence type="ECO:0000313" key="16">
    <source>
        <dbReference type="WBParaSite" id="ASIM_0000007301-mRNA-1"/>
    </source>
</evidence>
<feature type="binding site" evidence="8">
    <location>
        <position position="274"/>
    </location>
    <ligand>
        <name>Zn(2+)</name>
        <dbReference type="ChEBI" id="CHEBI:29105"/>
        <note>catalytic</note>
    </ligand>
</feature>
<feature type="transmembrane region" description="Helical" evidence="10">
    <location>
        <begin position="639"/>
        <end position="661"/>
    </location>
</feature>
<evidence type="ECO:0000256" key="4">
    <source>
        <dbReference type="ARBA" id="ARBA00023136"/>
    </source>
</evidence>
<dbReference type="GO" id="GO:0016020">
    <property type="term" value="C:membrane"/>
    <property type="evidence" value="ECO:0007669"/>
    <property type="project" value="UniProtKB-SubCell"/>
</dbReference>
<dbReference type="Gene3D" id="4.10.70.10">
    <property type="entry name" value="Disintegrin domain"/>
    <property type="match status" value="1"/>
</dbReference>
<evidence type="ECO:0000256" key="2">
    <source>
        <dbReference type="ARBA" id="ARBA00022692"/>
    </source>
</evidence>
<dbReference type="InterPro" id="IPR036436">
    <property type="entry name" value="Disintegrin_dom_sf"/>
</dbReference>
<keyword evidence="15" id="KW-1185">Reference proteome</keyword>
<feature type="binding site" evidence="8">
    <location>
        <position position="278"/>
    </location>
    <ligand>
        <name>Zn(2+)</name>
        <dbReference type="ChEBI" id="CHEBI:29105"/>
        <note>catalytic</note>
    </ligand>
</feature>
<dbReference type="InterPro" id="IPR001762">
    <property type="entry name" value="Disintegrin_dom"/>
</dbReference>
<feature type="domain" description="EGF-like" evidence="11">
    <location>
        <begin position="585"/>
        <end position="618"/>
    </location>
</feature>
<dbReference type="EMBL" id="UYRR01000004">
    <property type="protein sequence ID" value="VDK17287.1"/>
    <property type="molecule type" value="Genomic_DNA"/>
</dbReference>
<evidence type="ECO:0000259" key="12">
    <source>
        <dbReference type="PROSITE" id="PS50214"/>
    </source>
</evidence>
<dbReference type="InterPro" id="IPR006586">
    <property type="entry name" value="ADAM_Cys-rich"/>
</dbReference>
<keyword evidence="8" id="KW-0862">Zinc</keyword>
<feature type="region of interest" description="Disordered" evidence="9">
    <location>
        <begin position="805"/>
        <end position="897"/>
    </location>
</feature>
<dbReference type="PROSITE" id="PS01186">
    <property type="entry name" value="EGF_2"/>
    <property type="match status" value="1"/>
</dbReference>
<name>A0A0M3IXZ6_ANISI</name>
<accession>A0A0M3IXZ6</accession>
<keyword evidence="4 10" id="KW-0472">Membrane</keyword>
<dbReference type="Proteomes" id="UP000267096">
    <property type="component" value="Unassembled WGS sequence"/>
</dbReference>
<evidence type="ECO:0000259" key="13">
    <source>
        <dbReference type="PROSITE" id="PS50215"/>
    </source>
</evidence>
<dbReference type="GO" id="GO:0046872">
    <property type="term" value="F:metal ion binding"/>
    <property type="evidence" value="ECO:0007669"/>
    <property type="project" value="UniProtKB-KW"/>
</dbReference>
<dbReference type="InterPro" id="IPR000742">
    <property type="entry name" value="EGF"/>
</dbReference>
<dbReference type="Pfam" id="PF08516">
    <property type="entry name" value="ADAM_CR"/>
    <property type="match status" value="1"/>
</dbReference>
<dbReference type="SUPFAM" id="SSF55486">
    <property type="entry name" value="Metalloproteases ('zincins'), catalytic domain"/>
    <property type="match status" value="1"/>
</dbReference>
<dbReference type="FunFam" id="4.10.70.10:FF:000001">
    <property type="entry name" value="Disintegrin and metalloproteinase domain-containing protein 22"/>
    <property type="match status" value="1"/>
</dbReference>
<dbReference type="PROSITE" id="PS50026">
    <property type="entry name" value="EGF_3"/>
    <property type="match status" value="1"/>
</dbReference>
<dbReference type="InterPro" id="IPR034027">
    <property type="entry name" value="Reprolysin_adamalysin"/>
</dbReference>